<dbReference type="AlphaFoldDB" id="A0A426XIA5"/>
<organism evidence="1 2">
    <name type="scientific">Ensete ventricosum</name>
    <name type="common">Abyssinian banana</name>
    <name type="synonym">Musa ensete</name>
    <dbReference type="NCBI Taxonomy" id="4639"/>
    <lineage>
        <taxon>Eukaryota</taxon>
        <taxon>Viridiplantae</taxon>
        <taxon>Streptophyta</taxon>
        <taxon>Embryophyta</taxon>
        <taxon>Tracheophyta</taxon>
        <taxon>Spermatophyta</taxon>
        <taxon>Magnoliopsida</taxon>
        <taxon>Liliopsida</taxon>
        <taxon>Zingiberales</taxon>
        <taxon>Musaceae</taxon>
        <taxon>Ensete</taxon>
    </lineage>
</organism>
<gene>
    <name evidence="1" type="ORF">B296_00039842</name>
</gene>
<comment type="caution">
    <text evidence="1">The sequence shown here is derived from an EMBL/GenBank/DDBJ whole genome shotgun (WGS) entry which is preliminary data.</text>
</comment>
<sequence>MEIKSMHQIKITVDPPATALVGGCCYIGRALSLWASAALASEKRCLVRPLGPDLIQEATAPADDLPVGGCPLLTALATNRSNERIEQFYASQFRHLQFKTNLLLEQS</sequence>
<name>A0A426XIA5_ENSVE</name>
<proteinExistence type="predicted"/>
<evidence type="ECO:0000313" key="1">
    <source>
        <dbReference type="EMBL" id="RRT39217.1"/>
    </source>
</evidence>
<dbReference type="Proteomes" id="UP000287651">
    <property type="component" value="Unassembled WGS sequence"/>
</dbReference>
<protein>
    <submittedName>
        <fullName evidence="1">Uncharacterized protein</fullName>
    </submittedName>
</protein>
<evidence type="ECO:0000313" key="2">
    <source>
        <dbReference type="Proteomes" id="UP000287651"/>
    </source>
</evidence>
<dbReference type="EMBL" id="AMZH03020384">
    <property type="protein sequence ID" value="RRT39217.1"/>
    <property type="molecule type" value="Genomic_DNA"/>
</dbReference>
<accession>A0A426XIA5</accession>
<reference evidence="1 2" key="1">
    <citation type="journal article" date="2014" name="Agronomy (Basel)">
        <title>A Draft Genome Sequence for Ensete ventricosum, the Drought-Tolerant Tree Against Hunger.</title>
        <authorList>
            <person name="Harrison J."/>
            <person name="Moore K.A."/>
            <person name="Paszkiewicz K."/>
            <person name="Jones T."/>
            <person name="Grant M."/>
            <person name="Ambacheew D."/>
            <person name="Muzemil S."/>
            <person name="Studholme D.J."/>
        </authorList>
    </citation>
    <scope>NUCLEOTIDE SEQUENCE [LARGE SCALE GENOMIC DNA]</scope>
</reference>